<gene>
    <name evidence="1" type="ORF">FZC78_04735</name>
</gene>
<organism evidence="1 2">
    <name type="scientific">Rossellomorea vietnamensis</name>
    <dbReference type="NCBI Taxonomy" id="218284"/>
    <lineage>
        <taxon>Bacteria</taxon>
        <taxon>Bacillati</taxon>
        <taxon>Bacillota</taxon>
        <taxon>Bacilli</taxon>
        <taxon>Bacillales</taxon>
        <taxon>Bacillaceae</taxon>
        <taxon>Rossellomorea</taxon>
    </lineage>
</organism>
<sequence length="66" mass="7442">MPVVSDQGASIFYAGAAEEAHRPPRGVFRLERKSISFKVATIFTKRAFLKEPSKKKKALEMQSLFL</sequence>
<reference evidence="1 2" key="1">
    <citation type="submission" date="2019-08" db="EMBL/GenBank/DDBJ databases">
        <title>Bacillus genomes from the desert of Cuatro Cienegas, Coahuila.</title>
        <authorList>
            <person name="Olmedo-Alvarez G."/>
        </authorList>
    </citation>
    <scope>NUCLEOTIDE SEQUENCE [LARGE SCALE GENOMIC DNA]</scope>
    <source>
        <strain evidence="1 2">CH34_1T</strain>
    </source>
</reference>
<evidence type="ECO:0000313" key="2">
    <source>
        <dbReference type="Proteomes" id="UP000322267"/>
    </source>
</evidence>
<protein>
    <submittedName>
        <fullName evidence="1">Uncharacterized protein</fullName>
    </submittedName>
</protein>
<dbReference type="EMBL" id="VTEI01000002">
    <property type="protein sequence ID" value="TYS18813.1"/>
    <property type="molecule type" value="Genomic_DNA"/>
</dbReference>
<accession>A0A5D4NWT0</accession>
<comment type="caution">
    <text evidence="1">The sequence shown here is derived from an EMBL/GenBank/DDBJ whole genome shotgun (WGS) entry which is preliminary data.</text>
</comment>
<dbReference type="OrthoDB" id="9940797at2"/>
<evidence type="ECO:0000313" key="1">
    <source>
        <dbReference type="EMBL" id="TYS18813.1"/>
    </source>
</evidence>
<name>A0A5D4NWT0_9BACI</name>
<dbReference type="Proteomes" id="UP000322267">
    <property type="component" value="Unassembled WGS sequence"/>
</dbReference>
<dbReference type="AlphaFoldDB" id="A0A5D4NWT0"/>
<proteinExistence type="predicted"/>